<protein>
    <submittedName>
        <fullName evidence="1">Uncharacterized protein</fullName>
    </submittedName>
</protein>
<dbReference type="Proteomes" id="UP001501444">
    <property type="component" value="Unassembled WGS sequence"/>
</dbReference>
<dbReference type="RefSeq" id="WP_344613435.1">
    <property type="nucleotide sequence ID" value="NZ_BAAARV010000025.1"/>
</dbReference>
<sequence>MNAEDLTPPLEVFQALAADQARRWDYTAILDDPESLAAYLRERAADPNLRADVETVWRFAVFHFTGKTRSGGVL</sequence>
<organism evidence="1 2">
    <name type="scientific">Dactylosporangium salmoneum</name>
    <dbReference type="NCBI Taxonomy" id="53361"/>
    <lineage>
        <taxon>Bacteria</taxon>
        <taxon>Bacillati</taxon>
        <taxon>Actinomycetota</taxon>
        <taxon>Actinomycetes</taxon>
        <taxon>Micromonosporales</taxon>
        <taxon>Micromonosporaceae</taxon>
        <taxon>Dactylosporangium</taxon>
    </lineage>
</organism>
<accession>A0ABP5T839</accession>
<keyword evidence="2" id="KW-1185">Reference proteome</keyword>
<evidence type="ECO:0000313" key="1">
    <source>
        <dbReference type="EMBL" id="GAA2347352.1"/>
    </source>
</evidence>
<evidence type="ECO:0000313" key="2">
    <source>
        <dbReference type="Proteomes" id="UP001501444"/>
    </source>
</evidence>
<gene>
    <name evidence="1" type="ORF">GCM10010170_034860</name>
</gene>
<comment type="caution">
    <text evidence="1">The sequence shown here is derived from an EMBL/GenBank/DDBJ whole genome shotgun (WGS) entry which is preliminary data.</text>
</comment>
<name>A0ABP5T839_9ACTN</name>
<proteinExistence type="predicted"/>
<dbReference type="EMBL" id="BAAARV010000025">
    <property type="protein sequence ID" value="GAA2347352.1"/>
    <property type="molecule type" value="Genomic_DNA"/>
</dbReference>
<reference evidence="2" key="1">
    <citation type="journal article" date="2019" name="Int. J. Syst. Evol. Microbiol.">
        <title>The Global Catalogue of Microorganisms (GCM) 10K type strain sequencing project: providing services to taxonomists for standard genome sequencing and annotation.</title>
        <authorList>
            <consortium name="The Broad Institute Genomics Platform"/>
            <consortium name="The Broad Institute Genome Sequencing Center for Infectious Disease"/>
            <person name="Wu L."/>
            <person name="Ma J."/>
        </authorList>
    </citation>
    <scope>NUCLEOTIDE SEQUENCE [LARGE SCALE GENOMIC DNA]</scope>
    <source>
        <strain evidence="2">JCM 3272</strain>
    </source>
</reference>